<organism evidence="2 3">
    <name type="scientific">Hufsiella arboris</name>
    <dbReference type="NCBI Taxonomy" id="2695275"/>
    <lineage>
        <taxon>Bacteria</taxon>
        <taxon>Pseudomonadati</taxon>
        <taxon>Bacteroidota</taxon>
        <taxon>Sphingobacteriia</taxon>
        <taxon>Sphingobacteriales</taxon>
        <taxon>Sphingobacteriaceae</taxon>
        <taxon>Hufsiella</taxon>
    </lineage>
</organism>
<name>A0A7K1Y7F5_9SPHI</name>
<dbReference type="InterPro" id="IPR025366">
    <property type="entry name" value="DUF4270"/>
</dbReference>
<dbReference type="RefSeq" id="WP_160843156.1">
    <property type="nucleotide sequence ID" value="NZ_WVHT01000001.1"/>
</dbReference>
<comment type="caution">
    <text evidence="2">The sequence shown here is derived from an EMBL/GenBank/DDBJ whole genome shotgun (WGS) entry which is preliminary data.</text>
</comment>
<sequence length="477" mass="52386">MRYIKIDLLTLLISLFLLNACKSPDEIGLDVDPANQIDASSTDTITVRASTVRDDSTLTTAINTSAQTYPVPQHPFGYQDDPIMGKTESSLAFRLLFPSDSSSVSFGNKPLLDSAVLVMRYGDEFYGDSVSSTYSLNVHRLQETFNGGYYNTKTWAYEAGSVGGKKVKKFAIRDSILVNQIRDGKADTTIKSAPQLRIPVSSSFITSDFFNAASSNFKDGTAFSKYFKGLYLNLDKSQIGGRGGIVQFNADSSRLVLYYRNVNGSTIDTNVVSFNLSSTGTAANIKHDYTGTPVQAQLSAPNQLFNTVYTQPLAGLRTRVIFPYLNKLKELGSFNINKAELVVSIDGDVNTDLPPALRLGFYRSDIAEQRQPIPDNNAGQTNTATPGRLLPDGAYGGFYDSSKKRYVFVITSYIQDLLDGKLTQYNSYLAPVKYNYQRAQGFTNDLFSPVTTAGRSVIGGNTGNYKIKLVLTYTKLN</sequence>
<keyword evidence="1" id="KW-0732">Signal</keyword>
<evidence type="ECO:0000313" key="2">
    <source>
        <dbReference type="EMBL" id="MXV49998.1"/>
    </source>
</evidence>
<evidence type="ECO:0000256" key="1">
    <source>
        <dbReference type="SAM" id="SignalP"/>
    </source>
</evidence>
<proteinExistence type="predicted"/>
<gene>
    <name evidence="2" type="ORF">GS399_03370</name>
</gene>
<reference evidence="2 3" key="1">
    <citation type="submission" date="2019-11" db="EMBL/GenBank/DDBJ databases">
        <title>Pedobacter sp. HMF7647 Genome sequencing and assembly.</title>
        <authorList>
            <person name="Kang H."/>
            <person name="Kim H."/>
            <person name="Joh K."/>
        </authorList>
    </citation>
    <scope>NUCLEOTIDE SEQUENCE [LARGE SCALE GENOMIC DNA]</scope>
    <source>
        <strain evidence="2 3">HMF7647</strain>
    </source>
</reference>
<keyword evidence="3" id="KW-1185">Reference proteome</keyword>
<evidence type="ECO:0000313" key="3">
    <source>
        <dbReference type="Proteomes" id="UP000466586"/>
    </source>
</evidence>
<feature type="chain" id="PRO_5029442040" evidence="1">
    <location>
        <begin position="20"/>
        <end position="477"/>
    </location>
</feature>
<dbReference type="AlphaFoldDB" id="A0A7K1Y7F5"/>
<dbReference type="EMBL" id="WVHT01000001">
    <property type="protein sequence ID" value="MXV49998.1"/>
    <property type="molecule type" value="Genomic_DNA"/>
</dbReference>
<accession>A0A7K1Y7F5</accession>
<protein>
    <submittedName>
        <fullName evidence="2">DUF4270 family protein</fullName>
    </submittedName>
</protein>
<dbReference type="Pfam" id="PF14092">
    <property type="entry name" value="DUF4270"/>
    <property type="match status" value="1"/>
</dbReference>
<dbReference type="Proteomes" id="UP000466586">
    <property type="component" value="Unassembled WGS sequence"/>
</dbReference>
<feature type="signal peptide" evidence="1">
    <location>
        <begin position="1"/>
        <end position="19"/>
    </location>
</feature>